<dbReference type="Pfam" id="PF10117">
    <property type="entry name" value="McrBC"/>
    <property type="match status" value="1"/>
</dbReference>
<sequence>MNKKHFKSGRMNALVTVKEYGLLCKNPAGSQLGCAWISEEAFDRLERLVLESYRAGKDTDALELMTVSSRKGIGKVICAKNYVGIMAMPDGTQIEILPKLYNREDESSVAKTQRIFIHMLKVIKDIPNKPFSQTGLGSDKSHLLEVFIRMFIAEAAGLVKRGLKSDYRQHRDNEFVYKGKLQVAQHIKFNAAHKERFYMEFDEFSLNRPENRLMKMTIEWLMRISSNANNRKELYRLLALFDQIESSIDPDQDWASVSVDRSMRDYETIMKWCRLFLSGQSFTPFKGDFQAYALLFPMEKVYERYVATLLKKGLSHLQVQVKTQDRTYQLFHKPARFHLKPDIVVQWRNGVVVLDTKWKLLSSRPDYGISQSDMYQAYAYGKKYEASHVYLLYPWIPTASEIDQPVVFESGDGVKVKIIFLDLNQGELCIRALSEELISMIEV</sequence>
<reference evidence="1 2" key="1">
    <citation type="submission" date="2017-08" db="EMBL/GenBank/DDBJ databases">
        <title>Substantial Increase in Enzyme Production by Combined Drug-Resistance Mutations in Paenibacillus agaridevorans.</title>
        <authorList>
            <person name="Tanaka Y."/>
            <person name="Funane K."/>
            <person name="Hosaka T."/>
            <person name="Shiwa Y."/>
            <person name="Fujita N."/>
            <person name="Miyazaki T."/>
            <person name="Yoshikawa H."/>
            <person name="Murakami K."/>
            <person name="Kasahara K."/>
            <person name="Inaoka T."/>
            <person name="Hiraga Y."/>
            <person name="Ochi K."/>
        </authorList>
    </citation>
    <scope>NUCLEOTIDE SEQUENCE [LARGE SCALE GENOMIC DNA]</scope>
    <source>
        <strain evidence="1 2">T-3040</strain>
    </source>
</reference>
<accession>A0A2R5ETA5</accession>
<gene>
    <name evidence="1" type="ORF">PAT3040_03522</name>
</gene>
<proteinExistence type="predicted"/>
<dbReference type="InterPro" id="IPR019292">
    <property type="entry name" value="McrC"/>
</dbReference>
<dbReference type="AlphaFoldDB" id="A0A2R5ETA5"/>
<dbReference type="Proteomes" id="UP000245202">
    <property type="component" value="Unassembled WGS sequence"/>
</dbReference>
<evidence type="ECO:0000313" key="1">
    <source>
        <dbReference type="EMBL" id="GBG08909.1"/>
    </source>
</evidence>
<dbReference type="RefSeq" id="WP_108993755.1">
    <property type="nucleotide sequence ID" value="NZ_BDQX01000173.1"/>
</dbReference>
<protein>
    <recommendedName>
        <fullName evidence="3">Restriction endonuclease</fullName>
    </recommendedName>
</protein>
<evidence type="ECO:0008006" key="3">
    <source>
        <dbReference type="Google" id="ProtNLM"/>
    </source>
</evidence>
<dbReference type="PANTHER" id="PTHR38733">
    <property type="entry name" value="PROTEIN MCRC"/>
    <property type="match status" value="1"/>
</dbReference>
<keyword evidence="2" id="KW-1185">Reference proteome</keyword>
<dbReference type="PANTHER" id="PTHR38733:SF1">
    <property type="entry name" value="TYPE IV METHYL-DIRECTED RESTRICTION ENZYME ECOKMCRBC"/>
    <property type="match status" value="1"/>
</dbReference>
<organism evidence="1 2">
    <name type="scientific">Paenibacillus agaridevorans</name>
    <dbReference type="NCBI Taxonomy" id="171404"/>
    <lineage>
        <taxon>Bacteria</taxon>
        <taxon>Bacillati</taxon>
        <taxon>Bacillota</taxon>
        <taxon>Bacilli</taxon>
        <taxon>Bacillales</taxon>
        <taxon>Paenibacillaceae</taxon>
        <taxon>Paenibacillus</taxon>
    </lineage>
</organism>
<evidence type="ECO:0000313" key="2">
    <source>
        <dbReference type="Proteomes" id="UP000245202"/>
    </source>
</evidence>
<comment type="caution">
    <text evidence="1">The sequence shown here is derived from an EMBL/GenBank/DDBJ whole genome shotgun (WGS) entry which is preliminary data.</text>
</comment>
<name>A0A2R5ETA5_9BACL</name>
<dbReference type="EMBL" id="BDQX01000173">
    <property type="protein sequence ID" value="GBG08909.1"/>
    <property type="molecule type" value="Genomic_DNA"/>
</dbReference>